<evidence type="ECO:0000256" key="13">
    <source>
        <dbReference type="RuleBase" id="RU003357"/>
    </source>
</evidence>
<evidence type="ECO:0000256" key="3">
    <source>
        <dbReference type="ARBA" id="ARBA00022448"/>
    </source>
</evidence>
<keyword evidence="8 13" id="KW-0798">TonB box</keyword>
<dbReference type="GO" id="GO:0009279">
    <property type="term" value="C:cell outer membrane"/>
    <property type="evidence" value="ECO:0007669"/>
    <property type="project" value="UniProtKB-SubCell"/>
</dbReference>
<evidence type="ECO:0000256" key="14">
    <source>
        <dbReference type="SAM" id="SignalP"/>
    </source>
</evidence>
<dbReference type="RefSeq" id="WP_136348447.1">
    <property type="nucleotide sequence ID" value="NZ_SSOC01000004.1"/>
</dbReference>
<reference evidence="17 18" key="1">
    <citation type="submission" date="2019-04" db="EMBL/GenBank/DDBJ databases">
        <title>Azoarcus nasutitermitis sp. nov. isolated from termite nest.</title>
        <authorList>
            <person name="Lin S.-Y."/>
            <person name="Hameed A."/>
            <person name="Hsu Y.-H."/>
            <person name="Young C.-C."/>
        </authorList>
    </citation>
    <scope>NUCLEOTIDE SEQUENCE [LARGE SCALE GENOMIC DNA]</scope>
    <source>
        <strain evidence="17 18">CC-YHH838</strain>
    </source>
</reference>
<comment type="similarity">
    <text evidence="2 12 13">Belongs to the TonB-dependent receptor family.</text>
</comment>
<evidence type="ECO:0000313" key="18">
    <source>
        <dbReference type="Proteomes" id="UP000308430"/>
    </source>
</evidence>
<evidence type="ECO:0000256" key="10">
    <source>
        <dbReference type="ARBA" id="ARBA00023170"/>
    </source>
</evidence>
<dbReference type="InterPro" id="IPR037066">
    <property type="entry name" value="Plug_dom_sf"/>
</dbReference>
<keyword evidence="10 17" id="KW-0675">Receptor</keyword>
<dbReference type="CDD" id="cd01347">
    <property type="entry name" value="ligand_gated_channel"/>
    <property type="match status" value="1"/>
</dbReference>
<evidence type="ECO:0000256" key="11">
    <source>
        <dbReference type="ARBA" id="ARBA00023237"/>
    </source>
</evidence>
<keyword evidence="9 12" id="KW-0472">Membrane</keyword>
<dbReference type="GO" id="GO:0044718">
    <property type="term" value="P:siderophore transmembrane transport"/>
    <property type="evidence" value="ECO:0007669"/>
    <property type="project" value="TreeGrafter"/>
</dbReference>
<evidence type="ECO:0000256" key="2">
    <source>
        <dbReference type="ARBA" id="ARBA00009810"/>
    </source>
</evidence>
<dbReference type="Pfam" id="PF07715">
    <property type="entry name" value="Plug"/>
    <property type="match status" value="1"/>
</dbReference>
<accession>A0A4S4B1D1</accession>
<dbReference type="SUPFAM" id="SSF56935">
    <property type="entry name" value="Porins"/>
    <property type="match status" value="1"/>
</dbReference>
<keyword evidence="7" id="KW-0406">Ion transport</keyword>
<dbReference type="EMBL" id="SSOC01000004">
    <property type="protein sequence ID" value="THF64728.1"/>
    <property type="molecule type" value="Genomic_DNA"/>
</dbReference>
<dbReference type="InterPro" id="IPR000531">
    <property type="entry name" value="Beta-barrel_TonB"/>
</dbReference>
<evidence type="ECO:0000259" key="16">
    <source>
        <dbReference type="Pfam" id="PF07715"/>
    </source>
</evidence>
<evidence type="ECO:0000259" key="15">
    <source>
        <dbReference type="Pfam" id="PF00593"/>
    </source>
</evidence>
<feature type="domain" description="TonB-dependent receptor plug" evidence="16">
    <location>
        <begin position="50"/>
        <end position="163"/>
    </location>
</feature>
<evidence type="ECO:0000256" key="1">
    <source>
        <dbReference type="ARBA" id="ARBA00004571"/>
    </source>
</evidence>
<evidence type="ECO:0000256" key="6">
    <source>
        <dbReference type="ARBA" id="ARBA00022729"/>
    </source>
</evidence>
<keyword evidence="4 12" id="KW-1134">Transmembrane beta strand</keyword>
<keyword evidence="18" id="KW-1185">Reference proteome</keyword>
<keyword evidence="5 12" id="KW-0812">Transmembrane</keyword>
<dbReference type="GO" id="GO:0015344">
    <property type="term" value="F:siderophore uptake transmembrane transporter activity"/>
    <property type="evidence" value="ECO:0007669"/>
    <property type="project" value="TreeGrafter"/>
</dbReference>
<feature type="chain" id="PRO_5020481285" evidence="14">
    <location>
        <begin position="30"/>
        <end position="813"/>
    </location>
</feature>
<evidence type="ECO:0000256" key="7">
    <source>
        <dbReference type="ARBA" id="ARBA00023065"/>
    </source>
</evidence>
<dbReference type="Pfam" id="PF00593">
    <property type="entry name" value="TonB_dep_Rec_b-barrel"/>
    <property type="match status" value="1"/>
</dbReference>
<dbReference type="InterPro" id="IPR036942">
    <property type="entry name" value="Beta-barrel_TonB_sf"/>
</dbReference>
<protein>
    <submittedName>
        <fullName evidence="17">TonB-dependent receptor</fullName>
    </submittedName>
</protein>
<dbReference type="Proteomes" id="UP000308430">
    <property type="component" value="Unassembled WGS sequence"/>
</dbReference>
<dbReference type="PROSITE" id="PS52016">
    <property type="entry name" value="TONB_DEPENDENT_REC_3"/>
    <property type="match status" value="1"/>
</dbReference>
<keyword evidence="11 12" id="KW-0998">Cell outer membrane</keyword>
<dbReference type="OrthoDB" id="183532at2"/>
<sequence length="813" mass="89576">MASRRGAEAPSLRPCAAALLVAFSTVALAQESERRLDDVVVSAAGFEQKITDAPASISVVTQEELTRKPYTTLIDAIRDLEGVDVGETSDKTGQKTISMRGMGSDYTLILVDGKRQNNHGDIYPNSFAGNQFNHIPPLDAIERIEVIRGPASTLYGADALGGVINIITKKDITKWSGSITYGRTFQSNSDFGDDKTTDFSIRGPILPGKLGISLRGSRYEREASSPQYDPAVAPDGTTHPRSLGFGGGGKTVDNTNTAYGVSLFFTPNERHRITFDYDESKQKYDNEPIYDPVTGRTSFPLGTVDSISTIWAVGNYCSNGQSYSGNAAAQQASCVGAGGSWLERANPQVGYLDKQEFTRMAWSLSHEGKWDFGTSFVSLSYIETDNKGRTMPFTVAERQQLLALWNAVPGANANAKLNNMTPAQRAQLEAFLPRPKRELQSNQYTLDAKLDIPLHNLAGDHLLVVGGQVIDGELKDGIFGMESGSPGKVQDHKMWSLFVEDNWMPNDVFTLTAGVRYDDHDVFGDHISPRLYGVYKLDQQWTLKGGVSTGYKTPKTTQLYDGITGFGGQGVSPMFGNPNLKPETSRNTELAVYWNHPNRHNFNATVFRNDFKDKIANVPCGPGTSMPCASTGEYADLGYNPSSTRSGNIDKVVIQGVELAGRWQISNTWALRGNYTYTDSEQKSGANKGQPLTQSAKHMLNATLDWQILPSLDVFLTMEARSKRYRGQINNKAAYYKDYEVFHLGASYQVSKNITINGRINNLLDEDFTTYKTEFVSCSSGNSCVNGWQPSYLDDYNNKDKSRNFWISLNAKF</sequence>
<feature type="domain" description="TonB-dependent receptor-like beta-barrel" evidence="15">
    <location>
        <begin position="354"/>
        <end position="763"/>
    </location>
</feature>
<dbReference type="InterPro" id="IPR012910">
    <property type="entry name" value="Plug_dom"/>
</dbReference>
<feature type="signal peptide" evidence="14">
    <location>
        <begin position="1"/>
        <end position="29"/>
    </location>
</feature>
<evidence type="ECO:0000256" key="4">
    <source>
        <dbReference type="ARBA" id="ARBA00022452"/>
    </source>
</evidence>
<name>A0A4S4B1D1_9RHOO</name>
<organism evidence="17 18">
    <name type="scientific">Pseudothauera nasutitermitis</name>
    <dbReference type="NCBI Taxonomy" id="2565930"/>
    <lineage>
        <taxon>Bacteria</taxon>
        <taxon>Pseudomonadati</taxon>
        <taxon>Pseudomonadota</taxon>
        <taxon>Betaproteobacteria</taxon>
        <taxon>Rhodocyclales</taxon>
        <taxon>Zoogloeaceae</taxon>
        <taxon>Pseudothauera</taxon>
    </lineage>
</organism>
<dbReference type="InterPro" id="IPR039426">
    <property type="entry name" value="TonB-dep_rcpt-like"/>
</dbReference>
<evidence type="ECO:0000256" key="8">
    <source>
        <dbReference type="ARBA" id="ARBA00023077"/>
    </source>
</evidence>
<dbReference type="Gene3D" id="2.40.170.20">
    <property type="entry name" value="TonB-dependent receptor, beta-barrel domain"/>
    <property type="match status" value="1"/>
</dbReference>
<proteinExistence type="inferred from homology"/>
<dbReference type="PANTHER" id="PTHR30069:SF53">
    <property type="entry name" value="COLICIN I RECEPTOR-RELATED"/>
    <property type="match status" value="1"/>
</dbReference>
<comment type="caution">
    <text evidence="17">The sequence shown here is derived from an EMBL/GenBank/DDBJ whole genome shotgun (WGS) entry which is preliminary data.</text>
</comment>
<evidence type="ECO:0000256" key="5">
    <source>
        <dbReference type="ARBA" id="ARBA00022692"/>
    </source>
</evidence>
<comment type="subcellular location">
    <subcellularLocation>
        <location evidence="1 12">Cell outer membrane</location>
        <topology evidence="1 12">Multi-pass membrane protein</topology>
    </subcellularLocation>
</comment>
<evidence type="ECO:0000256" key="12">
    <source>
        <dbReference type="PROSITE-ProRule" id="PRU01360"/>
    </source>
</evidence>
<dbReference type="PANTHER" id="PTHR30069">
    <property type="entry name" value="TONB-DEPENDENT OUTER MEMBRANE RECEPTOR"/>
    <property type="match status" value="1"/>
</dbReference>
<evidence type="ECO:0000256" key="9">
    <source>
        <dbReference type="ARBA" id="ARBA00023136"/>
    </source>
</evidence>
<dbReference type="AlphaFoldDB" id="A0A4S4B1D1"/>
<keyword evidence="3 12" id="KW-0813">Transport</keyword>
<evidence type="ECO:0000313" key="17">
    <source>
        <dbReference type="EMBL" id="THF64728.1"/>
    </source>
</evidence>
<dbReference type="Gene3D" id="2.170.130.10">
    <property type="entry name" value="TonB-dependent receptor, plug domain"/>
    <property type="match status" value="1"/>
</dbReference>
<keyword evidence="6 14" id="KW-0732">Signal</keyword>
<gene>
    <name evidence="17" type="ORF">E6C76_11810</name>
</gene>